<protein>
    <submittedName>
        <fullName evidence="2">Uncharacterized protein</fullName>
    </submittedName>
</protein>
<gene>
    <name evidence="2" type="ORF">WG66_8506</name>
</gene>
<comment type="caution">
    <text evidence="2">The sequence shown here is derived from an EMBL/GenBank/DDBJ whole genome shotgun (WGS) entry which is preliminary data.</text>
</comment>
<accession>A0A0W0FRG2</accession>
<feature type="region of interest" description="Disordered" evidence="1">
    <location>
        <begin position="141"/>
        <end position="211"/>
    </location>
</feature>
<reference evidence="2 3" key="1">
    <citation type="submission" date="2015-12" db="EMBL/GenBank/DDBJ databases">
        <title>Draft genome sequence of Moniliophthora roreri, the causal agent of frosty pod rot of cacao.</title>
        <authorList>
            <person name="Aime M.C."/>
            <person name="Diaz-Valderrama J.R."/>
            <person name="Kijpornyongpan T."/>
            <person name="Phillips-Mora W."/>
        </authorList>
    </citation>
    <scope>NUCLEOTIDE SEQUENCE [LARGE SCALE GENOMIC DNA]</scope>
    <source>
        <strain evidence="2 3">MCA 2952</strain>
    </source>
</reference>
<evidence type="ECO:0000256" key="1">
    <source>
        <dbReference type="SAM" id="MobiDB-lite"/>
    </source>
</evidence>
<dbReference type="EMBL" id="LATX01001717">
    <property type="protein sequence ID" value="KTB38939.1"/>
    <property type="molecule type" value="Genomic_DNA"/>
</dbReference>
<sequence length="277" mass="32032">MCSLPSVRSFVVVNFDPVATVSHLDNPELTTACKRLETKKYVAYVSLDAGVLELEVPYHSYLFYIVRQGLRKNEAKGITEEMSVPILPNTSHPSSRRPMHPDKPLPWDDCYISEAFFTEARFPTVFLNEVPKPRIEVPTKEARKMERYMRQDNKEMKDFARRIKTPDARDRSNRREDEAVENQLDTSHNGTREDQEPDKDPPTNNGTHSEHHIEQNVHDDANSTESDHNLIEEHNAIVMRQVVLNASFDLSEVEKPNDPADLFEEIKVFQQYVLLSR</sequence>
<feature type="compositionally biased region" description="Basic and acidic residues" evidence="1">
    <location>
        <begin position="190"/>
        <end position="201"/>
    </location>
</feature>
<proteinExistence type="predicted"/>
<dbReference type="Proteomes" id="UP000054988">
    <property type="component" value="Unassembled WGS sequence"/>
</dbReference>
<name>A0A0W0FRG2_MONRR</name>
<dbReference type="AlphaFoldDB" id="A0A0W0FRG2"/>
<organism evidence="2 3">
    <name type="scientific">Moniliophthora roreri</name>
    <name type="common">Frosty pod rot fungus</name>
    <name type="synonym">Monilia roreri</name>
    <dbReference type="NCBI Taxonomy" id="221103"/>
    <lineage>
        <taxon>Eukaryota</taxon>
        <taxon>Fungi</taxon>
        <taxon>Dikarya</taxon>
        <taxon>Basidiomycota</taxon>
        <taxon>Agaricomycotina</taxon>
        <taxon>Agaricomycetes</taxon>
        <taxon>Agaricomycetidae</taxon>
        <taxon>Agaricales</taxon>
        <taxon>Marasmiineae</taxon>
        <taxon>Marasmiaceae</taxon>
        <taxon>Moniliophthora</taxon>
    </lineage>
</organism>
<evidence type="ECO:0000313" key="2">
    <source>
        <dbReference type="EMBL" id="KTB38939.1"/>
    </source>
</evidence>
<feature type="compositionally biased region" description="Basic and acidic residues" evidence="1">
    <location>
        <begin position="141"/>
        <end position="177"/>
    </location>
</feature>
<evidence type="ECO:0000313" key="3">
    <source>
        <dbReference type="Proteomes" id="UP000054988"/>
    </source>
</evidence>